<name>A0A4S8RV26_9FLAO</name>
<evidence type="ECO:0000313" key="4">
    <source>
        <dbReference type="Proteomes" id="UP000310406"/>
    </source>
</evidence>
<dbReference type="InterPro" id="IPR050498">
    <property type="entry name" value="Ycf3"/>
</dbReference>
<keyword evidence="1" id="KW-0677">Repeat</keyword>
<gene>
    <name evidence="3" type="ORF">EZV76_01690</name>
</gene>
<dbReference type="RefSeq" id="WP_136565528.1">
    <property type="nucleotide sequence ID" value="NZ_SNTZ01000001.1"/>
</dbReference>
<dbReference type="Gene3D" id="1.25.40.10">
    <property type="entry name" value="Tetratricopeptide repeat domain"/>
    <property type="match status" value="2"/>
</dbReference>
<dbReference type="Proteomes" id="UP000310406">
    <property type="component" value="Unassembled WGS sequence"/>
</dbReference>
<dbReference type="OrthoDB" id="935812at2"/>
<reference evidence="3 4" key="1">
    <citation type="submission" date="2019-03" db="EMBL/GenBank/DDBJ databases">
        <title>Muricauda SCR12 sp.nov, a marine bacterium isolated from Pacific Ocean:the Okinawa trough.</title>
        <authorList>
            <person name="Liu L."/>
        </authorList>
    </citation>
    <scope>NUCLEOTIDE SEQUENCE [LARGE SCALE GENOMIC DNA]</scope>
    <source>
        <strain evidence="3 4">SCR12</strain>
    </source>
</reference>
<proteinExistence type="predicted"/>
<protein>
    <submittedName>
        <fullName evidence="3">Uncharacterized protein</fullName>
    </submittedName>
</protein>
<comment type="caution">
    <text evidence="3">The sequence shown here is derived from an EMBL/GenBank/DDBJ whole genome shotgun (WGS) entry which is preliminary data.</text>
</comment>
<organism evidence="3 4">
    <name type="scientific">Flagellimonas alvinocaridis</name>
    <dbReference type="NCBI Taxonomy" id="2530200"/>
    <lineage>
        <taxon>Bacteria</taxon>
        <taxon>Pseudomonadati</taxon>
        <taxon>Bacteroidota</taxon>
        <taxon>Flavobacteriia</taxon>
        <taxon>Flavobacteriales</taxon>
        <taxon>Flavobacteriaceae</taxon>
        <taxon>Flagellimonas</taxon>
    </lineage>
</organism>
<keyword evidence="2" id="KW-0802">TPR repeat</keyword>
<accession>A0A4S8RV26</accession>
<dbReference type="AlphaFoldDB" id="A0A4S8RV26"/>
<evidence type="ECO:0000256" key="2">
    <source>
        <dbReference type="ARBA" id="ARBA00022803"/>
    </source>
</evidence>
<dbReference type="PANTHER" id="PTHR44858">
    <property type="entry name" value="TETRATRICOPEPTIDE REPEAT PROTEIN 6"/>
    <property type="match status" value="1"/>
</dbReference>
<dbReference type="EMBL" id="SNTZ01000001">
    <property type="protein sequence ID" value="THV61761.1"/>
    <property type="molecule type" value="Genomic_DNA"/>
</dbReference>
<dbReference type="InterPro" id="IPR011990">
    <property type="entry name" value="TPR-like_helical_dom_sf"/>
</dbReference>
<evidence type="ECO:0000256" key="1">
    <source>
        <dbReference type="ARBA" id="ARBA00022737"/>
    </source>
</evidence>
<dbReference type="PROSITE" id="PS51257">
    <property type="entry name" value="PROKAR_LIPOPROTEIN"/>
    <property type="match status" value="1"/>
</dbReference>
<evidence type="ECO:0000313" key="3">
    <source>
        <dbReference type="EMBL" id="THV61761.1"/>
    </source>
</evidence>
<sequence>MERLLKSYLSIFFTFTAIISCNDIGDDVNQAESRKLAEKIFKDGANLFQGSPESMSRIEEALAVDPTYAEAWRELSVAYLKRGMPQKWKPLMDKAVQYDPETWVPWRGYLYLYFYRDYKKAIEDFNASDSLTEYLDYPQGHSVDFWRGIAYLGLNDHSNSIKYWDKHIHKETEDAGEDWVELEAFLYRGIAHYESGNMVSALEDFDKILHYFKHSADAKYYKAKTLQQLGKNIEALGYAKKAMMDYKKGFYNNYHYVELLRQIYPQDIEMLVTELSKD</sequence>
<dbReference type="PANTHER" id="PTHR44858:SF1">
    <property type="entry name" value="UDP-N-ACETYLGLUCOSAMINE--PEPTIDE N-ACETYLGLUCOSAMINYLTRANSFERASE SPINDLY-RELATED"/>
    <property type="match status" value="1"/>
</dbReference>
<dbReference type="SUPFAM" id="SSF48452">
    <property type="entry name" value="TPR-like"/>
    <property type="match status" value="1"/>
</dbReference>
<keyword evidence="4" id="KW-1185">Reference proteome</keyword>